<evidence type="ECO:0000313" key="2">
    <source>
        <dbReference type="Proteomes" id="UP000198707"/>
    </source>
</evidence>
<dbReference type="InterPro" id="IPR043863">
    <property type="entry name" value="DUF5825"/>
</dbReference>
<protein>
    <submittedName>
        <fullName evidence="1">Uncharacterized protein</fullName>
    </submittedName>
</protein>
<dbReference type="AlphaFoldDB" id="A0A1H7CRF6"/>
<dbReference type="Proteomes" id="UP000198707">
    <property type="component" value="Unassembled WGS sequence"/>
</dbReference>
<dbReference type="STRING" id="1144548.SAMN05443287_11027"/>
<dbReference type="EMBL" id="FNYV01000010">
    <property type="protein sequence ID" value="SEJ91137.1"/>
    <property type="molecule type" value="Genomic_DNA"/>
</dbReference>
<name>A0A1H7CRF6_9ACTN</name>
<keyword evidence="2" id="KW-1185">Reference proteome</keyword>
<dbReference type="Pfam" id="PF19142">
    <property type="entry name" value="DUF5825"/>
    <property type="match status" value="1"/>
</dbReference>
<sequence length="187" mass="20851">MTTATSAVISFDALRDDPAAYRLHAVELPEPLRFGQSPAQDLDLLRMLRAVTSHAVRLRWTLRGQPSFPLHTYSHLLPPCLGVEFDDVAHTVAWARDYRYGSFYYRRGPGLVTIKDVRPGQPASRMVIEDGADRFERLAESVDGRPEAVDAELVADAVEAGLAVEAAGRTLVLPFRMRHWPVPYLAV</sequence>
<dbReference type="OrthoDB" id="3624112at2"/>
<evidence type="ECO:0000313" key="1">
    <source>
        <dbReference type="EMBL" id="SEJ91137.1"/>
    </source>
</evidence>
<organism evidence="1 2">
    <name type="scientific">Micromonospora phaseoli</name>
    <dbReference type="NCBI Taxonomy" id="1144548"/>
    <lineage>
        <taxon>Bacteria</taxon>
        <taxon>Bacillati</taxon>
        <taxon>Actinomycetota</taxon>
        <taxon>Actinomycetes</taxon>
        <taxon>Micromonosporales</taxon>
        <taxon>Micromonosporaceae</taxon>
        <taxon>Micromonospora</taxon>
    </lineage>
</organism>
<gene>
    <name evidence="1" type="ORF">SAMN05443287_11027</name>
</gene>
<accession>A0A1H7CRF6</accession>
<dbReference type="RefSeq" id="WP_092382099.1">
    <property type="nucleotide sequence ID" value="NZ_BOPI01000023.1"/>
</dbReference>
<reference evidence="2" key="1">
    <citation type="submission" date="2016-10" db="EMBL/GenBank/DDBJ databases">
        <authorList>
            <person name="Varghese N."/>
            <person name="Submissions S."/>
        </authorList>
    </citation>
    <scope>NUCLEOTIDE SEQUENCE [LARGE SCALE GENOMIC DNA]</scope>
    <source>
        <strain evidence="2">CGMCC 4.7038</strain>
    </source>
</reference>
<proteinExistence type="predicted"/>